<comment type="caution">
    <text evidence="3">The sequence shown here is derived from an EMBL/GenBank/DDBJ whole genome shotgun (WGS) entry which is preliminary data.</text>
</comment>
<keyword evidence="2" id="KW-0812">Transmembrane</keyword>
<keyword evidence="1" id="KW-0175">Coiled coil</keyword>
<reference evidence="3" key="1">
    <citation type="journal article" date="2014" name="Front. Microbiol.">
        <title>High frequency of phylogenetically diverse reductive dehalogenase-homologous genes in deep subseafloor sedimentary metagenomes.</title>
        <authorList>
            <person name="Kawai M."/>
            <person name="Futagami T."/>
            <person name="Toyoda A."/>
            <person name="Takaki Y."/>
            <person name="Nishi S."/>
            <person name="Hori S."/>
            <person name="Arai W."/>
            <person name="Tsubouchi T."/>
            <person name="Morono Y."/>
            <person name="Uchiyama I."/>
            <person name="Ito T."/>
            <person name="Fujiyama A."/>
            <person name="Inagaki F."/>
            <person name="Takami H."/>
        </authorList>
    </citation>
    <scope>NUCLEOTIDE SEQUENCE</scope>
    <source>
        <strain evidence="3">Expedition CK06-06</strain>
    </source>
</reference>
<dbReference type="EMBL" id="BARS01027769">
    <property type="protein sequence ID" value="GAG00954.1"/>
    <property type="molecule type" value="Genomic_DNA"/>
</dbReference>
<keyword evidence="2" id="KW-1133">Transmembrane helix</keyword>
<gene>
    <name evidence="3" type="ORF">S01H1_43584</name>
</gene>
<evidence type="ECO:0000313" key="3">
    <source>
        <dbReference type="EMBL" id="GAG00954.1"/>
    </source>
</evidence>
<proteinExistence type="predicted"/>
<name>X0U5E1_9ZZZZ</name>
<evidence type="ECO:0000256" key="1">
    <source>
        <dbReference type="SAM" id="Coils"/>
    </source>
</evidence>
<protein>
    <submittedName>
        <fullName evidence="3">Uncharacterized protein</fullName>
    </submittedName>
</protein>
<feature type="transmembrane region" description="Helical" evidence="2">
    <location>
        <begin position="7"/>
        <end position="25"/>
    </location>
</feature>
<feature type="coiled-coil region" evidence="1">
    <location>
        <begin position="34"/>
        <end position="96"/>
    </location>
</feature>
<evidence type="ECO:0000256" key="2">
    <source>
        <dbReference type="SAM" id="Phobius"/>
    </source>
</evidence>
<sequence>MKHGKEIIFYIIVIILVFIVIISVLRCRNTLGSLEQAFNDLQSAKDSIARIEQQFDKTGKIVRGLRGQLEIEQENYNKLEQNNKRLEAEYIKQREIYKEFRITNKSSQEAVSTISKLVEQSRIILKELLSECEVAEN</sequence>
<accession>X0U5E1</accession>
<organism evidence="3">
    <name type="scientific">marine sediment metagenome</name>
    <dbReference type="NCBI Taxonomy" id="412755"/>
    <lineage>
        <taxon>unclassified sequences</taxon>
        <taxon>metagenomes</taxon>
        <taxon>ecological metagenomes</taxon>
    </lineage>
</organism>
<dbReference type="AlphaFoldDB" id="X0U5E1"/>
<keyword evidence="2" id="KW-0472">Membrane</keyword>